<keyword evidence="1" id="KW-0732">Signal</keyword>
<feature type="signal peptide" evidence="1">
    <location>
        <begin position="1"/>
        <end position="19"/>
    </location>
</feature>
<reference evidence="2 3" key="2">
    <citation type="journal article" date="2010" name="Nucleic Acids Res.">
        <title>BeetleBase in 2010: revisions to provide comprehensive genomic information for Tribolium castaneum.</title>
        <authorList>
            <person name="Kim H.S."/>
            <person name="Murphy T."/>
            <person name="Xia J."/>
            <person name="Caragea D."/>
            <person name="Park Y."/>
            <person name="Beeman R.W."/>
            <person name="Lorenzen M.D."/>
            <person name="Butcher S."/>
            <person name="Manak J.R."/>
            <person name="Brown S.J."/>
        </authorList>
    </citation>
    <scope>NUCLEOTIDE SEQUENCE [LARGE SCALE GENOMIC DNA]</scope>
    <source>
        <strain evidence="2 3">Georgia GA2</strain>
    </source>
</reference>
<keyword evidence="3" id="KW-1185">Reference proteome</keyword>
<evidence type="ECO:0000313" key="2">
    <source>
        <dbReference type="EMBL" id="KXZ75905.1"/>
    </source>
</evidence>
<evidence type="ECO:0000256" key="1">
    <source>
        <dbReference type="SAM" id="SignalP"/>
    </source>
</evidence>
<organism evidence="2 3">
    <name type="scientific">Tribolium castaneum</name>
    <name type="common">Red flour beetle</name>
    <dbReference type="NCBI Taxonomy" id="7070"/>
    <lineage>
        <taxon>Eukaryota</taxon>
        <taxon>Metazoa</taxon>
        <taxon>Ecdysozoa</taxon>
        <taxon>Arthropoda</taxon>
        <taxon>Hexapoda</taxon>
        <taxon>Insecta</taxon>
        <taxon>Pterygota</taxon>
        <taxon>Neoptera</taxon>
        <taxon>Endopterygota</taxon>
        <taxon>Coleoptera</taxon>
        <taxon>Polyphaga</taxon>
        <taxon>Cucujiformia</taxon>
        <taxon>Tenebrionidae</taxon>
        <taxon>Tenebrionidae incertae sedis</taxon>
        <taxon>Tribolium</taxon>
    </lineage>
</organism>
<evidence type="ECO:0000313" key="3">
    <source>
        <dbReference type="Proteomes" id="UP000007266"/>
    </source>
</evidence>
<sequence>MKLFFIVTFLFYCVTTGEGACGSLFSCPEGYQCFENRCVAGLPPQRQIRVDDNNQVYYDLNGTDYSQFVSQEGYEIIVNINSTLDSS</sequence>
<gene>
    <name evidence="2" type="primary">AUGUSTUS-3.0.2_34210</name>
    <name evidence="2" type="ORF">TcasGA2_TC034210</name>
</gene>
<reference evidence="2 3" key="1">
    <citation type="journal article" date="2008" name="Nature">
        <title>The genome of the model beetle and pest Tribolium castaneum.</title>
        <authorList>
            <consortium name="Tribolium Genome Sequencing Consortium"/>
            <person name="Richards S."/>
            <person name="Gibbs R.A."/>
            <person name="Weinstock G.M."/>
            <person name="Brown S.J."/>
            <person name="Denell R."/>
            <person name="Beeman R.W."/>
            <person name="Gibbs R."/>
            <person name="Beeman R.W."/>
            <person name="Brown S.J."/>
            <person name="Bucher G."/>
            <person name="Friedrich M."/>
            <person name="Grimmelikhuijzen C.J."/>
            <person name="Klingler M."/>
            <person name="Lorenzen M."/>
            <person name="Richards S."/>
            <person name="Roth S."/>
            <person name="Schroder R."/>
            <person name="Tautz D."/>
            <person name="Zdobnov E.M."/>
            <person name="Muzny D."/>
            <person name="Gibbs R.A."/>
            <person name="Weinstock G.M."/>
            <person name="Attaway T."/>
            <person name="Bell S."/>
            <person name="Buhay C.J."/>
            <person name="Chandrabose M.N."/>
            <person name="Chavez D."/>
            <person name="Clerk-Blankenburg K.P."/>
            <person name="Cree A."/>
            <person name="Dao M."/>
            <person name="Davis C."/>
            <person name="Chacko J."/>
            <person name="Dinh H."/>
            <person name="Dugan-Rocha S."/>
            <person name="Fowler G."/>
            <person name="Garner T.T."/>
            <person name="Garnes J."/>
            <person name="Gnirke A."/>
            <person name="Hawes A."/>
            <person name="Hernandez J."/>
            <person name="Hines S."/>
            <person name="Holder M."/>
            <person name="Hume J."/>
            <person name="Jhangiani S.N."/>
            <person name="Joshi V."/>
            <person name="Khan Z.M."/>
            <person name="Jackson L."/>
            <person name="Kovar C."/>
            <person name="Kowis A."/>
            <person name="Lee S."/>
            <person name="Lewis L.R."/>
            <person name="Margolis J."/>
            <person name="Morgan M."/>
            <person name="Nazareth L.V."/>
            <person name="Nguyen N."/>
            <person name="Okwuonu G."/>
            <person name="Parker D."/>
            <person name="Richards S."/>
            <person name="Ruiz S.J."/>
            <person name="Santibanez J."/>
            <person name="Savard J."/>
            <person name="Scherer S.E."/>
            <person name="Schneider B."/>
            <person name="Sodergren E."/>
            <person name="Tautz D."/>
            <person name="Vattahil S."/>
            <person name="Villasana D."/>
            <person name="White C.S."/>
            <person name="Wright R."/>
            <person name="Park Y."/>
            <person name="Beeman R.W."/>
            <person name="Lord J."/>
            <person name="Oppert B."/>
            <person name="Lorenzen M."/>
            <person name="Brown S."/>
            <person name="Wang L."/>
            <person name="Savard J."/>
            <person name="Tautz D."/>
            <person name="Richards S."/>
            <person name="Weinstock G."/>
            <person name="Gibbs R.A."/>
            <person name="Liu Y."/>
            <person name="Worley K."/>
            <person name="Weinstock G."/>
            <person name="Elsik C.G."/>
            <person name="Reese J.T."/>
            <person name="Elhaik E."/>
            <person name="Landan G."/>
            <person name="Graur D."/>
            <person name="Arensburger P."/>
            <person name="Atkinson P."/>
            <person name="Beeman R.W."/>
            <person name="Beidler J."/>
            <person name="Brown S.J."/>
            <person name="Demuth J.P."/>
            <person name="Drury D.W."/>
            <person name="Du Y.Z."/>
            <person name="Fujiwara H."/>
            <person name="Lorenzen M."/>
            <person name="Maselli V."/>
            <person name="Osanai M."/>
            <person name="Park Y."/>
            <person name="Robertson H.M."/>
            <person name="Tu Z."/>
            <person name="Wang J.J."/>
            <person name="Wang S."/>
            <person name="Richards S."/>
            <person name="Song H."/>
            <person name="Zhang L."/>
            <person name="Sodergren E."/>
            <person name="Werner D."/>
            <person name="Stanke M."/>
            <person name="Morgenstern B."/>
            <person name="Solovyev V."/>
            <person name="Kosarev P."/>
            <person name="Brown G."/>
            <person name="Chen H.C."/>
            <person name="Ermolaeva O."/>
            <person name="Hlavina W."/>
            <person name="Kapustin Y."/>
            <person name="Kiryutin B."/>
            <person name="Kitts P."/>
            <person name="Maglott D."/>
            <person name="Pruitt K."/>
            <person name="Sapojnikov V."/>
            <person name="Souvorov A."/>
            <person name="Mackey A.J."/>
            <person name="Waterhouse R.M."/>
            <person name="Wyder S."/>
            <person name="Zdobnov E.M."/>
            <person name="Zdobnov E.M."/>
            <person name="Wyder S."/>
            <person name="Kriventseva E.V."/>
            <person name="Kadowaki T."/>
            <person name="Bork P."/>
            <person name="Aranda M."/>
            <person name="Bao R."/>
            <person name="Beermann A."/>
            <person name="Berns N."/>
            <person name="Bolognesi R."/>
            <person name="Bonneton F."/>
            <person name="Bopp D."/>
            <person name="Brown S.J."/>
            <person name="Bucher G."/>
            <person name="Butts T."/>
            <person name="Chaumot A."/>
            <person name="Denell R.E."/>
            <person name="Ferrier D.E."/>
            <person name="Friedrich M."/>
            <person name="Gordon C.M."/>
            <person name="Jindra M."/>
            <person name="Klingler M."/>
            <person name="Lan Q."/>
            <person name="Lattorff H.M."/>
            <person name="Laudet V."/>
            <person name="von Levetsow C."/>
            <person name="Liu Z."/>
            <person name="Lutz R."/>
            <person name="Lynch J.A."/>
            <person name="da Fonseca R.N."/>
            <person name="Posnien N."/>
            <person name="Reuter R."/>
            <person name="Roth S."/>
            <person name="Savard J."/>
            <person name="Schinko J.B."/>
            <person name="Schmitt C."/>
            <person name="Schoppmeier M."/>
            <person name="Schroder R."/>
            <person name="Shippy T.D."/>
            <person name="Simonnet F."/>
            <person name="Marques-Souza H."/>
            <person name="Tautz D."/>
            <person name="Tomoyasu Y."/>
            <person name="Trauner J."/>
            <person name="Van der Zee M."/>
            <person name="Vervoort M."/>
            <person name="Wittkopp N."/>
            <person name="Wimmer E.A."/>
            <person name="Yang X."/>
            <person name="Jones A.K."/>
            <person name="Sattelle D.B."/>
            <person name="Ebert P.R."/>
            <person name="Nelson D."/>
            <person name="Scott J.G."/>
            <person name="Beeman R.W."/>
            <person name="Muthukrishnan S."/>
            <person name="Kramer K.J."/>
            <person name="Arakane Y."/>
            <person name="Beeman R.W."/>
            <person name="Zhu Q."/>
            <person name="Hogenkamp D."/>
            <person name="Dixit R."/>
            <person name="Oppert B."/>
            <person name="Jiang H."/>
            <person name="Zou Z."/>
            <person name="Marshall J."/>
            <person name="Elpidina E."/>
            <person name="Vinokurov K."/>
            <person name="Oppert C."/>
            <person name="Zou Z."/>
            <person name="Evans J."/>
            <person name="Lu Z."/>
            <person name="Zhao P."/>
            <person name="Sumathipala N."/>
            <person name="Altincicek B."/>
            <person name="Vilcinskas A."/>
            <person name="Williams M."/>
            <person name="Hultmark D."/>
            <person name="Hetru C."/>
            <person name="Jiang H."/>
            <person name="Grimmelikhuijzen C.J."/>
            <person name="Hauser F."/>
            <person name="Cazzamali G."/>
            <person name="Williamson M."/>
            <person name="Park Y."/>
            <person name="Li B."/>
            <person name="Tanaka Y."/>
            <person name="Predel R."/>
            <person name="Neupert S."/>
            <person name="Schachtner J."/>
            <person name="Verleyen P."/>
            <person name="Raible F."/>
            <person name="Bork P."/>
            <person name="Friedrich M."/>
            <person name="Walden K.K."/>
            <person name="Robertson H.M."/>
            <person name="Angeli S."/>
            <person name="Foret S."/>
            <person name="Bucher G."/>
            <person name="Schuetz S."/>
            <person name="Maleszka R."/>
            <person name="Wimmer E.A."/>
            <person name="Beeman R.W."/>
            <person name="Lorenzen M."/>
            <person name="Tomoyasu Y."/>
            <person name="Miller S.C."/>
            <person name="Grossmann D."/>
            <person name="Bucher G."/>
        </authorList>
    </citation>
    <scope>NUCLEOTIDE SEQUENCE [LARGE SCALE GENOMIC DNA]</scope>
    <source>
        <strain evidence="2 3">Georgia GA2</strain>
    </source>
</reference>
<dbReference type="InParanoid" id="A0A139W9C6"/>
<feature type="chain" id="PRO_5007299596" evidence="1">
    <location>
        <begin position="20"/>
        <end position="87"/>
    </location>
</feature>
<dbReference type="Proteomes" id="UP000007266">
    <property type="component" value="Unassembled WGS sequence"/>
</dbReference>
<protein>
    <submittedName>
        <fullName evidence="2">Uncharacterized protein</fullName>
    </submittedName>
</protein>
<accession>A0A139W9C6</accession>
<dbReference type="EMBL" id="KQ972421">
    <property type="protein sequence ID" value="KXZ75905.1"/>
    <property type="molecule type" value="Genomic_DNA"/>
</dbReference>
<proteinExistence type="predicted"/>
<name>A0A139W9C6_TRICA</name>
<dbReference type="AlphaFoldDB" id="A0A139W9C6"/>